<accession>A0A7L0LNA6</accession>
<feature type="non-terminal residue" evidence="6">
    <location>
        <position position="1"/>
    </location>
</feature>
<dbReference type="InterPro" id="IPR026676">
    <property type="entry name" value="SYCE1"/>
</dbReference>
<dbReference type="AlphaFoldDB" id="A0A7L0LNA6"/>
<reference evidence="6 7" key="1">
    <citation type="submission" date="2019-09" db="EMBL/GenBank/DDBJ databases">
        <title>Bird 10,000 Genomes (B10K) Project - Family phase.</title>
        <authorList>
            <person name="Zhang G."/>
        </authorList>
    </citation>
    <scope>NUCLEOTIDE SEQUENCE [LARGE SCALE GENOMIC DNA]</scope>
    <source>
        <strain evidence="6">B10K-DU-009-59</strain>
        <tissue evidence="6">Muscle</tissue>
    </source>
</reference>
<feature type="compositionally biased region" description="Basic and acidic residues" evidence="5">
    <location>
        <begin position="21"/>
        <end position="31"/>
    </location>
</feature>
<evidence type="ECO:0000313" key="7">
    <source>
        <dbReference type="Proteomes" id="UP000567822"/>
    </source>
</evidence>
<dbReference type="PANTHER" id="PTHR21731">
    <property type="entry name" value="SYNAPTONEMAL COMPLEX CENTRAL ELEMENT PROTEIN 1-LIKE"/>
    <property type="match status" value="1"/>
</dbReference>
<dbReference type="Pfam" id="PF15233">
    <property type="entry name" value="SYCE1"/>
    <property type="match status" value="1"/>
</dbReference>
<keyword evidence="2 4" id="KW-0175">Coiled coil</keyword>
<dbReference type="PANTHER" id="PTHR21731:SF1">
    <property type="entry name" value="SYNAPTONEMAL COMPLEX CENTRAL ELEMENT PROTEIN 1-LIKE"/>
    <property type="match status" value="1"/>
</dbReference>
<comment type="caution">
    <text evidence="6">The sequence shown here is derived from an EMBL/GenBank/DDBJ whole genome shotgun (WGS) entry which is preliminary data.</text>
</comment>
<organism evidence="6 7">
    <name type="scientific">Sylvietta virens</name>
    <name type="common">Green crombec</name>
    <dbReference type="NCBI Taxonomy" id="208069"/>
    <lineage>
        <taxon>Eukaryota</taxon>
        <taxon>Metazoa</taxon>
        <taxon>Chordata</taxon>
        <taxon>Craniata</taxon>
        <taxon>Vertebrata</taxon>
        <taxon>Euteleostomi</taxon>
        <taxon>Archelosauria</taxon>
        <taxon>Archosauria</taxon>
        <taxon>Dinosauria</taxon>
        <taxon>Saurischia</taxon>
        <taxon>Theropoda</taxon>
        <taxon>Coelurosauria</taxon>
        <taxon>Aves</taxon>
        <taxon>Neognathae</taxon>
        <taxon>Neoaves</taxon>
        <taxon>Telluraves</taxon>
        <taxon>Australaves</taxon>
        <taxon>Passeriformes</taxon>
        <taxon>Sylvioidea</taxon>
        <taxon>Sylviidae</taxon>
        <taxon>Acrocephalinae</taxon>
        <taxon>Sylvietta</taxon>
    </lineage>
</organism>
<dbReference type="Proteomes" id="UP000567822">
    <property type="component" value="Unassembled WGS sequence"/>
</dbReference>
<name>A0A7L0LNA6_9SYLV</name>
<feature type="coiled-coil region" evidence="4">
    <location>
        <begin position="136"/>
        <end position="185"/>
    </location>
</feature>
<feature type="region of interest" description="Disordered" evidence="5">
    <location>
        <begin position="1"/>
        <end position="31"/>
    </location>
</feature>
<protein>
    <submittedName>
        <fullName evidence="6">SYCE1 protein</fullName>
    </submittedName>
</protein>
<evidence type="ECO:0000313" key="6">
    <source>
        <dbReference type="EMBL" id="NXK70631.1"/>
    </source>
</evidence>
<evidence type="ECO:0000256" key="2">
    <source>
        <dbReference type="ARBA" id="ARBA00023054"/>
    </source>
</evidence>
<proteinExistence type="inferred from homology"/>
<dbReference type="GO" id="GO:0000795">
    <property type="term" value="C:synaptonemal complex"/>
    <property type="evidence" value="ECO:0007669"/>
    <property type="project" value="InterPro"/>
</dbReference>
<evidence type="ECO:0000256" key="1">
    <source>
        <dbReference type="ARBA" id="ARBA00010094"/>
    </source>
</evidence>
<keyword evidence="7" id="KW-1185">Reference proteome</keyword>
<evidence type="ECO:0000256" key="5">
    <source>
        <dbReference type="SAM" id="MobiDB-lite"/>
    </source>
</evidence>
<keyword evidence="3" id="KW-0469">Meiosis</keyword>
<feature type="non-terminal residue" evidence="6">
    <location>
        <position position="212"/>
    </location>
</feature>
<gene>
    <name evidence="6" type="primary">Syce1</name>
    <name evidence="6" type="ORF">SYLVIR_R15658</name>
</gene>
<dbReference type="EMBL" id="VXAN01001349">
    <property type="protein sequence ID" value="NXK70631.1"/>
    <property type="molecule type" value="Genomic_DNA"/>
</dbReference>
<evidence type="ECO:0000256" key="3">
    <source>
        <dbReference type="ARBA" id="ARBA00023254"/>
    </source>
</evidence>
<dbReference type="GO" id="GO:0007130">
    <property type="term" value="P:synaptonemal complex assembly"/>
    <property type="evidence" value="ECO:0007669"/>
    <property type="project" value="InterPro"/>
</dbReference>
<comment type="similarity">
    <text evidence="1">Belongs to the SYCE family.</text>
</comment>
<evidence type="ECO:0000256" key="4">
    <source>
        <dbReference type="SAM" id="Coils"/>
    </source>
</evidence>
<sequence>LPRVPLSVPPCPTARRAAAQELEKAQDRSEGLRRHLEQLEQRKEALEGSWQQVQESLQRARLHRKEVEAKGQRRCGLCLEQHQDLEGTEQQLEQLQHLRREQRWQYCQQLEAIMEEHKHLRYTHAPAHLKAELAQLQKLEEKWLSWERRVMETEEQLGPEAPAISQLLEQDLERAEQRLEAELGRQQLSLQRRDRLAEELQQLQRPLEAQPE</sequence>